<feature type="transmembrane region" description="Helical" evidence="4">
    <location>
        <begin position="6"/>
        <end position="25"/>
    </location>
</feature>
<keyword evidence="4" id="KW-0472">Membrane</keyword>
<name>A0AAV2B8S2_9ARAC</name>
<organism evidence="5 6">
    <name type="scientific">Larinioides sclopetarius</name>
    <dbReference type="NCBI Taxonomy" id="280406"/>
    <lineage>
        <taxon>Eukaryota</taxon>
        <taxon>Metazoa</taxon>
        <taxon>Ecdysozoa</taxon>
        <taxon>Arthropoda</taxon>
        <taxon>Chelicerata</taxon>
        <taxon>Arachnida</taxon>
        <taxon>Araneae</taxon>
        <taxon>Araneomorphae</taxon>
        <taxon>Entelegynae</taxon>
        <taxon>Araneoidea</taxon>
        <taxon>Araneidae</taxon>
        <taxon>Larinioides</taxon>
    </lineage>
</organism>
<comment type="caution">
    <text evidence="5">The sequence shown here is derived from an EMBL/GenBank/DDBJ whole genome shotgun (WGS) entry which is preliminary data.</text>
</comment>
<protein>
    <submittedName>
        <fullName evidence="5">Uncharacterized protein</fullName>
    </submittedName>
</protein>
<dbReference type="AlphaFoldDB" id="A0AAV2B8S2"/>
<keyword evidence="4" id="KW-0812">Transmembrane</keyword>
<comment type="function">
    <text evidence="1">Component of the rigid cuticle of the spider.</text>
</comment>
<sequence>MAVCSYSVYVVYLLLISPQALALTISPRYVRLIRFPLSNVTDIAEDSPKPYEFEYSLKDKYGTKQHRKEVANSDGIVKGSYGYLDPDGVYRFVDYIADRGGYRAKLRAIQLVASLATKDNISHLPINIDFSTESSNSESNELFPVNITLQKQEARSEVYMGFVHMKSDVEGQRSHSWCRNLKSESRLKLRTRFKTARGIESNNSKAVMMPLHCCPPSNAQSGTSDVDGKGISLLFLRHAPALERVEVTVIAQGQLSDESAVVSCWA</sequence>
<dbReference type="GO" id="GO:0062129">
    <property type="term" value="C:chitin-based extracellular matrix"/>
    <property type="evidence" value="ECO:0007669"/>
    <property type="project" value="TreeGrafter"/>
</dbReference>
<dbReference type="Proteomes" id="UP001497382">
    <property type="component" value="Unassembled WGS sequence"/>
</dbReference>
<dbReference type="EMBL" id="CAXIEN010000303">
    <property type="protein sequence ID" value="CAL1292277.1"/>
    <property type="molecule type" value="Genomic_DNA"/>
</dbReference>
<evidence type="ECO:0000313" key="6">
    <source>
        <dbReference type="Proteomes" id="UP001497382"/>
    </source>
</evidence>
<dbReference type="Pfam" id="PF00379">
    <property type="entry name" value="Chitin_bind_4"/>
    <property type="match status" value="1"/>
</dbReference>
<dbReference type="GO" id="GO:0008010">
    <property type="term" value="F:structural constituent of chitin-based larval cuticle"/>
    <property type="evidence" value="ECO:0007669"/>
    <property type="project" value="TreeGrafter"/>
</dbReference>
<keyword evidence="6" id="KW-1185">Reference proteome</keyword>
<dbReference type="PANTHER" id="PTHR10380">
    <property type="entry name" value="CUTICLE PROTEIN"/>
    <property type="match status" value="1"/>
</dbReference>
<evidence type="ECO:0000256" key="4">
    <source>
        <dbReference type="SAM" id="Phobius"/>
    </source>
</evidence>
<evidence type="ECO:0000313" key="5">
    <source>
        <dbReference type="EMBL" id="CAL1292277.1"/>
    </source>
</evidence>
<keyword evidence="4" id="KW-1133">Transmembrane helix</keyword>
<reference evidence="5 6" key="1">
    <citation type="submission" date="2024-04" db="EMBL/GenBank/DDBJ databases">
        <authorList>
            <person name="Rising A."/>
            <person name="Reimegard J."/>
            <person name="Sonavane S."/>
            <person name="Akerstrom W."/>
            <person name="Nylinder S."/>
            <person name="Hedman E."/>
            <person name="Kallberg Y."/>
        </authorList>
    </citation>
    <scope>NUCLEOTIDE SEQUENCE [LARGE SCALE GENOMIC DNA]</scope>
</reference>
<dbReference type="InterPro" id="IPR000618">
    <property type="entry name" value="Insect_cuticle"/>
</dbReference>
<dbReference type="InterPro" id="IPR031311">
    <property type="entry name" value="CHIT_BIND_RR_consensus"/>
</dbReference>
<dbReference type="InterPro" id="IPR050468">
    <property type="entry name" value="Cuticle_Struct_Prot"/>
</dbReference>
<keyword evidence="2 3" id="KW-0193">Cuticle</keyword>
<gene>
    <name evidence="5" type="ORF">LARSCL_LOCUS17571</name>
</gene>
<dbReference type="PRINTS" id="PR00947">
    <property type="entry name" value="CUTICLE"/>
</dbReference>
<dbReference type="PROSITE" id="PS00233">
    <property type="entry name" value="CHIT_BIND_RR_1"/>
    <property type="match status" value="1"/>
</dbReference>
<dbReference type="PANTHER" id="PTHR10380:SF235">
    <property type="entry name" value="CUTICULAR PROTEIN 73D, ISOFORM B"/>
    <property type="match status" value="1"/>
</dbReference>
<evidence type="ECO:0000256" key="3">
    <source>
        <dbReference type="PROSITE-ProRule" id="PRU00497"/>
    </source>
</evidence>
<evidence type="ECO:0000256" key="1">
    <source>
        <dbReference type="ARBA" id="ARBA00002980"/>
    </source>
</evidence>
<proteinExistence type="predicted"/>
<dbReference type="PROSITE" id="PS51155">
    <property type="entry name" value="CHIT_BIND_RR_2"/>
    <property type="match status" value="1"/>
</dbReference>
<evidence type="ECO:0000256" key="2">
    <source>
        <dbReference type="ARBA" id="ARBA00022460"/>
    </source>
</evidence>
<accession>A0AAV2B8S2</accession>